<accession>A0AAD4IAT8</accession>
<protein>
    <submittedName>
        <fullName evidence="2">Uncharacterized protein</fullName>
    </submittedName>
</protein>
<gene>
    <name evidence="2" type="ORF">G6011_09202</name>
</gene>
<reference evidence="2" key="1">
    <citation type="submission" date="2021-07" db="EMBL/GenBank/DDBJ databases">
        <title>Genome Resource of American Ginseng Black Spot Pathogen Alternaria panax.</title>
        <authorList>
            <person name="Qiu C."/>
            <person name="Wang W."/>
            <person name="Liu Z."/>
        </authorList>
    </citation>
    <scope>NUCLEOTIDE SEQUENCE</scope>
    <source>
        <strain evidence="2">BNCC115425</strain>
    </source>
</reference>
<dbReference type="EMBL" id="JAANER010000004">
    <property type="protein sequence ID" value="KAG9191114.1"/>
    <property type="molecule type" value="Genomic_DNA"/>
</dbReference>
<proteinExistence type="predicted"/>
<evidence type="ECO:0000256" key="1">
    <source>
        <dbReference type="SAM" id="MobiDB-lite"/>
    </source>
</evidence>
<evidence type="ECO:0000313" key="2">
    <source>
        <dbReference type="EMBL" id="KAG9191114.1"/>
    </source>
</evidence>
<comment type="caution">
    <text evidence="2">The sequence shown here is derived from an EMBL/GenBank/DDBJ whole genome shotgun (WGS) entry which is preliminary data.</text>
</comment>
<name>A0AAD4IAT8_9PLEO</name>
<feature type="region of interest" description="Disordered" evidence="1">
    <location>
        <begin position="1"/>
        <end position="44"/>
    </location>
</feature>
<dbReference type="AlphaFoldDB" id="A0AAD4IAT8"/>
<organism evidence="2 3">
    <name type="scientific">Alternaria panax</name>
    <dbReference type="NCBI Taxonomy" id="48097"/>
    <lineage>
        <taxon>Eukaryota</taxon>
        <taxon>Fungi</taxon>
        <taxon>Dikarya</taxon>
        <taxon>Ascomycota</taxon>
        <taxon>Pezizomycotina</taxon>
        <taxon>Dothideomycetes</taxon>
        <taxon>Pleosporomycetidae</taxon>
        <taxon>Pleosporales</taxon>
        <taxon>Pleosporineae</taxon>
        <taxon>Pleosporaceae</taxon>
        <taxon>Alternaria</taxon>
        <taxon>Alternaria sect. Panax</taxon>
    </lineage>
</organism>
<sequence>MSYSAHPLALGHRSPLLLDRSSTPDPWHGVHDPTDQLSSLDMDRLRDLEREKARDRERAEKLRDYEQLRREKERKLEREKEKLRRLEREKEKVKETHAQLQATAAIEAHFGRRGHGFVEDYEYE</sequence>
<keyword evidence="3" id="KW-1185">Reference proteome</keyword>
<dbReference type="Proteomes" id="UP001199106">
    <property type="component" value="Unassembled WGS sequence"/>
</dbReference>
<evidence type="ECO:0000313" key="3">
    <source>
        <dbReference type="Proteomes" id="UP001199106"/>
    </source>
</evidence>